<evidence type="ECO:0000313" key="5">
    <source>
        <dbReference type="EMBL" id="MDD9319589.1"/>
    </source>
</evidence>
<evidence type="ECO:0000259" key="4">
    <source>
        <dbReference type="PROSITE" id="PS50902"/>
    </source>
</evidence>
<dbReference type="Proteomes" id="UP001150055">
    <property type="component" value="Unassembled WGS sequence"/>
</dbReference>
<dbReference type="InterPro" id="IPR029039">
    <property type="entry name" value="Flavoprotein-like_sf"/>
</dbReference>
<comment type="cofactor">
    <cofactor evidence="1">
        <name>FMN</name>
        <dbReference type="ChEBI" id="CHEBI:58210"/>
    </cofactor>
</comment>
<dbReference type="RefSeq" id="WP_151748492.1">
    <property type="nucleotide sequence ID" value="NZ_BKIP01000028.1"/>
</dbReference>
<dbReference type="GO" id="GO:0010181">
    <property type="term" value="F:FMN binding"/>
    <property type="evidence" value="ECO:0007669"/>
    <property type="project" value="InterPro"/>
</dbReference>
<dbReference type="PROSITE" id="PS50902">
    <property type="entry name" value="FLAVODOXIN_LIKE"/>
    <property type="match status" value="1"/>
</dbReference>
<dbReference type="Gene3D" id="3.40.50.360">
    <property type="match status" value="1"/>
</dbReference>
<dbReference type="GO" id="GO:0016020">
    <property type="term" value="C:membrane"/>
    <property type="evidence" value="ECO:0007669"/>
    <property type="project" value="TreeGrafter"/>
</dbReference>
<evidence type="ECO:0000256" key="3">
    <source>
        <dbReference type="ARBA" id="ARBA00022643"/>
    </source>
</evidence>
<protein>
    <submittedName>
        <fullName evidence="5">Flavodoxin family protein</fullName>
    </submittedName>
</protein>
<dbReference type="GO" id="GO:0003955">
    <property type="term" value="F:NAD(P)H dehydrogenase (quinone) activity"/>
    <property type="evidence" value="ECO:0007669"/>
    <property type="project" value="TreeGrafter"/>
</dbReference>
<dbReference type="PROSITE" id="PS00201">
    <property type="entry name" value="FLAVODOXIN"/>
    <property type="match status" value="1"/>
</dbReference>
<organism evidence="5 6">
    <name type="scientific">Acinetobacter lactucae</name>
    <dbReference type="NCBI Taxonomy" id="1785128"/>
    <lineage>
        <taxon>Bacteria</taxon>
        <taxon>Pseudomonadati</taxon>
        <taxon>Pseudomonadota</taxon>
        <taxon>Gammaproteobacteria</taxon>
        <taxon>Moraxellales</taxon>
        <taxon>Moraxellaceae</taxon>
        <taxon>Acinetobacter</taxon>
        <taxon>Acinetobacter calcoaceticus/baumannii complex</taxon>
    </lineage>
</organism>
<dbReference type="InterPro" id="IPR008254">
    <property type="entry name" value="Flavodoxin/NO_synth"/>
</dbReference>
<dbReference type="EMBL" id="JALNTG010000016">
    <property type="protein sequence ID" value="MDD9319589.1"/>
    <property type="molecule type" value="Genomic_DNA"/>
</dbReference>
<keyword evidence="3" id="KW-0288">FMN</keyword>
<dbReference type="GO" id="GO:0009055">
    <property type="term" value="F:electron transfer activity"/>
    <property type="evidence" value="ECO:0007669"/>
    <property type="project" value="InterPro"/>
</dbReference>
<comment type="caution">
    <text evidence="5">The sequence shown here is derived from an EMBL/GenBank/DDBJ whole genome shotgun (WGS) entry which is preliminary data.</text>
</comment>
<dbReference type="InterPro" id="IPR001226">
    <property type="entry name" value="Flavodoxin_CS"/>
</dbReference>
<keyword evidence="2" id="KW-0285">Flavoprotein</keyword>
<dbReference type="Pfam" id="PF03358">
    <property type="entry name" value="FMN_red"/>
    <property type="match status" value="1"/>
</dbReference>
<evidence type="ECO:0000313" key="6">
    <source>
        <dbReference type="Proteomes" id="UP001150055"/>
    </source>
</evidence>
<dbReference type="AlphaFoldDB" id="A0AB35K097"/>
<reference evidence="5" key="1">
    <citation type="submission" date="2022-12" db="EMBL/GenBank/DDBJ databases">
        <title>Acinetobacter lactucae: Emerging opportunistic pathogenic species of genus Acinetobacter isolated from immunocompromised patients in clinical settings of India.</title>
        <authorList>
            <person name="Amar A.K."/>
            <person name="Sawant A.R."/>
            <person name="Meera M."/>
            <person name="Tomar A."/>
            <person name="Sistla S."/>
            <person name="Prashanth K."/>
        </authorList>
    </citation>
    <scope>NUCLEOTIDE SEQUENCE</scope>
    <source>
        <strain evidence="5">PKAL1828C</strain>
    </source>
</reference>
<name>A0AB35K097_9GAMM</name>
<dbReference type="PANTHER" id="PTHR30546:SF23">
    <property type="entry name" value="FLAVOPROTEIN-LIKE PROTEIN YCP4-RELATED"/>
    <property type="match status" value="1"/>
</dbReference>
<proteinExistence type="predicted"/>
<dbReference type="SUPFAM" id="SSF52218">
    <property type="entry name" value="Flavoproteins"/>
    <property type="match status" value="1"/>
</dbReference>
<accession>A0AB35K097</accession>
<sequence length="201" mass="22107">MKTVAIIYHSRQGHTQFIAQQIQTGILSHTNIKADLLNAEDIINSPEILLQYDGLIWGSPTYLGGVSSKLKQLMDATGPLWKKQSFKGKLAAGFTVSSLPAGDKQSTLISIFTFCMQHGMLWVGNPILPEQHQGVVYAQAANRLGSWSGLMAQAEHGSNGDRFDEGDIKTARLFGNNFAMTLNAYQRISNHESIETSRNNI</sequence>
<dbReference type="InterPro" id="IPR005025">
    <property type="entry name" value="FMN_Rdtase-like_dom"/>
</dbReference>
<dbReference type="PANTHER" id="PTHR30546">
    <property type="entry name" value="FLAVODOXIN-RELATED PROTEIN WRBA-RELATED"/>
    <property type="match status" value="1"/>
</dbReference>
<evidence type="ECO:0000256" key="1">
    <source>
        <dbReference type="ARBA" id="ARBA00001917"/>
    </source>
</evidence>
<feature type="domain" description="Flavodoxin-like" evidence="4">
    <location>
        <begin position="4"/>
        <end position="152"/>
    </location>
</feature>
<gene>
    <name evidence="5" type="ORF">M0O54_05530</name>
</gene>
<evidence type="ECO:0000256" key="2">
    <source>
        <dbReference type="ARBA" id="ARBA00022630"/>
    </source>
</evidence>